<dbReference type="Proteomes" id="UP000190105">
    <property type="component" value="Unassembled WGS sequence"/>
</dbReference>
<dbReference type="OrthoDB" id="9764596at2"/>
<dbReference type="Gene3D" id="1.20.1250.20">
    <property type="entry name" value="MFS general substrate transporter like domains"/>
    <property type="match status" value="2"/>
</dbReference>
<feature type="transmembrane region" description="Helical" evidence="1">
    <location>
        <begin position="281"/>
        <end position="300"/>
    </location>
</feature>
<dbReference type="RefSeq" id="WP_078695619.1">
    <property type="nucleotide sequence ID" value="NZ_FUYH01000003.1"/>
</dbReference>
<dbReference type="STRING" id="1147123.SAMN05443428_103167"/>
<keyword evidence="3" id="KW-1185">Reference proteome</keyword>
<gene>
    <name evidence="2" type="ORF">SAMN05443428_103167</name>
</gene>
<accession>A0A1T4WTF5</accession>
<feature type="transmembrane region" description="Helical" evidence="1">
    <location>
        <begin position="12"/>
        <end position="36"/>
    </location>
</feature>
<feature type="transmembrane region" description="Helical" evidence="1">
    <location>
        <begin position="158"/>
        <end position="175"/>
    </location>
</feature>
<feature type="transmembrane region" description="Helical" evidence="1">
    <location>
        <begin position="195"/>
        <end position="216"/>
    </location>
</feature>
<keyword evidence="1" id="KW-1133">Transmembrane helix</keyword>
<feature type="transmembrane region" description="Helical" evidence="1">
    <location>
        <begin position="120"/>
        <end position="146"/>
    </location>
</feature>
<evidence type="ECO:0000256" key="1">
    <source>
        <dbReference type="SAM" id="Phobius"/>
    </source>
</evidence>
<feature type="transmembrane region" description="Helical" evidence="1">
    <location>
        <begin position="341"/>
        <end position="367"/>
    </location>
</feature>
<protein>
    <submittedName>
        <fullName evidence="2">Glycoside/pentoside/hexuronide:cation symporter, GPH family</fullName>
    </submittedName>
</protein>
<dbReference type="GO" id="GO:0008643">
    <property type="term" value="P:carbohydrate transport"/>
    <property type="evidence" value="ECO:0007669"/>
    <property type="project" value="InterPro"/>
</dbReference>
<name>A0A1T4WTF5_9CLOT</name>
<keyword evidence="1" id="KW-0472">Membrane</keyword>
<reference evidence="3" key="1">
    <citation type="submission" date="2017-02" db="EMBL/GenBank/DDBJ databases">
        <authorList>
            <person name="Varghese N."/>
            <person name="Submissions S."/>
        </authorList>
    </citation>
    <scope>NUCLEOTIDE SEQUENCE [LARGE SCALE GENOMIC DNA]</scope>
    <source>
        <strain evidence="3">USBA 833</strain>
    </source>
</reference>
<dbReference type="EMBL" id="FUYH01000003">
    <property type="protein sequence ID" value="SKA80145.1"/>
    <property type="molecule type" value="Genomic_DNA"/>
</dbReference>
<dbReference type="GO" id="GO:0015293">
    <property type="term" value="F:symporter activity"/>
    <property type="evidence" value="ECO:0007669"/>
    <property type="project" value="InterPro"/>
</dbReference>
<dbReference type="SUPFAM" id="SSF103473">
    <property type="entry name" value="MFS general substrate transporter"/>
    <property type="match status" value="1"/>
</dbReference>
<keyword evidence="1" id="KW-0812">Transmembrane</keyword>
<feature type="transmembrane region" description="Helical" evidence="1">
    <location>
        <begin position="388"/>
        <end position="407"/>
    </location>
</feature>
<sequence length="461" mass="51837">MKEKLPLSKQIAYALGQFGWSLLSGIIGTYLVFYYIPTEKSGISPVVPQVAYFGFLSIIGLITMLGRFFDAITDPWIATLSDRCKSKRGRRISFMQYSAIPFALFTVLVFWTPIKGISSLNALFLTVTLLLFYLFMTMYVTPYFALMSELGHTPDERLNLSTAISVTWFLGFAASSQAPVLWNVFVNMGYKKETAMLIAFSIFAVIGLIFLLIPVFTIDEKRYCESTPSEINMIESIKATFRNKEFKIFVFSDLVYWLAITMFQNALLYYITILLDKPESMLSFLLILLGVGSFIFYVPVNFLAKKFGKKKLLIIAFFFFIAVYVFGFFLGLIPISKTLQAYLLVIIASIPMAIFGILPNAVIADIAEYDARKTGNRREAIFFGTRTFMSKVGQMLSMLFLSALLLLKKNGSNVLGIRLTAVAAAIFCFLGLLLLLGYNEKKILEGISDAPQDEKGTVTYL</sequence>
<feature type="transmembrane region" description="Helical" evidence="1">
    <location>
        <begin position="419"/>
        <end position="438"/>
    </location>
</feature>
<organism evidence="2 3">
    <name type="scientific">Caloramator quimbayensis</name>
    <dbReference type="NCBI Taxonomy" id="1147123"/>
    <lineage>
        <taxon>Bacteria</taxon>
        <taxon>Bacillati</taxon>
        <taxon>Bacillota</taxon>
        <taxon>Clostridia</taxon>
        <taxon>Eubacteriales</taxon>
        <taxon>Clostridiaceae</taxon>
        <taxon>Caloramator</taxon>
    </lineage>
</organism>
<dbReference type="InterPro" id="IPR036259">
    <property type="entry name" value="MFS_trans_sf"/>
</dbReference>
<dbReference type="GO" id="GO:0005886">
    <property type="term" value="C:plasma membrane"/>
    <property type="evidence" value="ECO:0007669"/>
    <property type="project" value="TreeGrafter"/>
</dbReference>
<feature type="transmembrane region" description="Helical" evidence="1">
    <location>
        <begin position="312"/>
        <end position="335"/>
    </location>
</feature>
<feature type="transmembrane region" description="Helical" evidence="1">
    <location>
        <begin position="94"/>
        <end position="114"/>
    </location>
</feature>
<feature type="transmembrane region" description="Helical" evidence="1">
    <location>
        <begin position="51"/>
        <end position="73"/>
    </location>
</feature>
<dbReference type="PANTHER" id="PTHR11328">
    <property type="entry name" value="MAJOR FACILITATOR SUPERFAMILY DOMAIN-CONTAINING PROTEIN"/>
    <property type="match status" value="1"/>
</dbReference>
<evidence type="ECO:0000313" key="3">
    <source>
        <dbReference type="Proteomes" id="UP000190105"/>
    </source>
</evidence>
<proteinExistence type="predicted"/>
<evidence type="ECO:0000313" key="2">
    <source>
        <dbReference type="EMBL" id="SKA80145.1"/>
    </source>
</evidence>
<dbReference type="Pfam" id="PF13347">
    <property type="entry name" value="MFS_2"/>
    <property type="match status" value="1"/>
</dbReference>
<dbReference type="InterPro" id="IPR039672">
    <property type="entry name" value="MFS_2"/>
</dbReference>
<feature type="transmembrane region" description="Helical" evidence="1">
    <location>
        <begin position="254"/>
        <end position="275"/>
    </location>
</feature>
<dbReference type="AlphaFoldDB" id="A0A1T4WTF5"/>
<dbReference type="PANTHER" id="PTHR11328:SF24">
    <property type="entry name" value="MAJOR FACILITATOR SUPERFAMILY (MFS) PROFILE DOMAIN-CONTAINING PROTEIN"/>
    <property type="match status" value="1"/>
</dbReference>